<sequence>MLSIKLNTSRKRTVFKKKCSNRSNREKRISFFGLPKVVCNQGEEFFSKKVFHSSKERRDKWINAVNRVGCNSEVLHTRIRIDHFITGKEIWQHLLTAIDSETVGMSDVSCKTVENVFLWNMIQQKIYDSFIEVVFYQ</sequence>
<dbReference type="GeneID" id="105844417"/>
<proteinExistence type="predicted"/>
<reference evidence="2" key="1">
    <citation type="submission" date="2025-08" db="UniProtKB">
        <authorList>
            <consortium name="RefSeq"/>
        </authorList>
    </citation>
    <scope>IDENTIFICATION</scope>
</reference>
<name>A0ABM4CXY3_HYDVU</name>
<accession>A0ABM4CXY3</accession>
<dbReference type="Proteomes" id="UP001652625">
    <property type="component" value="Chromosome 11"/>
</dbReference>
<protein>
    <submittedName>
        <fullName evidence="2">Uncharacterized protein LOC105844417 isoform X4</fullName>
    </submittedName>
</protein>
<evidence type="ECO:0000313" key="1">
    <source>
        <dbReference type="Proteomes" id="UP001652625"/>
    </source>
</evidence>
<organism evidence="1 2">
    <name type="scientific">Hydra vulgaris</name>
    <name type="common">Hydra</name>
    <name type="synonym">Hydra attenuata</name>
    <dbReference type="NCBI Taxonomy" id="6087"/>
    <lineage>
        <taxon>Eukaryota</taxon>
        <taxon>Metazoa</taxon>
        <taxon>Cnidaria</taxon>
        <taxon>Hydrozoa</taxon>
        <taxon>Hydroidolina</taxon>
        <taxon>Anthoathecata</taxon>
        <taxon>Aplanulata</taxon>
        <taxon>Hydridae</taxon>
        <taxon>Hydra</taxon>
    </lineage>
</organism>
<evidence type="ECO:0000313" key="2">
    <source>
        <dbReference type="RefSeq" id="XP_065666806.1"/>
    </source>
</evidence>
<keyword evidence="1" id="KW-1185">Reference proteome</keyword>
<dbReference type="RefSeq" id="XP_065666806.1">
    <property type="nucleotide sequence ID" value="XM_065810734.1"/>
</dbReference>
<gene>
    <name evidence="2" type="primary">LOC105844417</name>
</gene>